<keyword evidence="1" id="KW-0472">Membrane</keyword>
<dbReference type="AlphaFoldDB" id="A0A0B8P9K8"/>
<evidence type="ECO:0000313" key="3">
    <source>
        <dbReference type="Proteomes" id="UP000031671"/>
    </source>
</evidence>
<accession>A0A0B8P9K8</accession>
<gene>
    <name evidence="2" type="ORF">JCM19231_5712</name>
</gene>
<keyword evidence="1" id="KW-0812">Transmembrane</keyword>
<name>A0A0B8P9K8_9VIBR</name>
<evidence type="ECO:0000256" key="1">
    <source>
        <dbReference type="SAM" id="Phobius"/>
    </source>
</evidence>
<protein>
    <submittedName>
        <fullName evidence="2">Flp pilus assembly membrane protein tadE</fullName>
    </submittedName>
</protein>
<sequence>MFEIGRFSYIVNLTDATLSESTRKVRIFEGEKLETKYEERLIEVLESDNSFWNNLGFVSYKDFSYDIETYRTLELLSQKLPAEGCERCPLVMYQLTYNYRPVVFETILPSSTISRRILTVQEHEGWKMKSPKGQNGAFTVEAVFGMTILITMMFFIGDLAYVLSGKTQSMQVSYAIGTATKERLRFFDSRQTLTQQDFDLMNTIAADMLERQAPEKQDGYGLTIEALTDAGSQRFTKDFDNGETCSPAQEIETLEHLRPVREDGVVFPIYQVTVCIKMEGFSQYFPGMRYVNNSSVLPGR</sequence>
<comment type="caution">
    <text evidence="2">The sequence shown here is derived from an EMBL/GenBank/DDBJ whole genome shotgun (WGS) entry which is preliminary data.</text>
</comment>
<dbReference type="InterPro" id="IPR031582">
    <property type="entry name" value="TadF"/>
</dbReference>
<organism evidence="2 3">
    <name type="scientific">Vibrio ishigakensis</name>
    <dbReference type="NCBI Taxonomy" id="1481914"/>
    <lineage>
        <taxon>Bacteria</taxon>
        <taxon>Pseudomonadati</taxon>
        <taxon>Pseudomonadota</taxon>
        <taxon>Gammaproteobacteria</taxon>
        <taxon>Vibrionales</taxon>
        <taxon>Vibrionaceae</taxon>
        <taxon>Vibrio</taxon>
    </lineage>
</organism>
<feature type="transmembrane region" description="Helical" evidence="1">
    <location>
        <begin position="137"/>
        <end position="163"/>
    </location>
</feature>
<dbReference type="Proteomes" id="UP000031671">
    <property type="component" value="Unassembled WGS sequence"/>
</dbReference>
<proteinExistence type="predicted"/>
<keyword evidence="3" id="KW-1185">Reference proteome</keyword>
<evidence type="ECO:0000313" key="2">
    <source>
        <dbReference type="EMBL" id="GAM59594.1"/>
    </source>
</evidence>
<dbReference type="EMBL" id="BBRZ01000175">
    <property type="protein sequence ID" value="GAM59594.1"/>
    <property type="molecule type" value="Genomic_DNA"/>
</dbReference>
<dbReference type="Pfam" id="PF16964">
    <property type="entry name" value="TadF"/>
    <property type="match status" value="1"/>
</dbReference>
<keyword evidence="1" id="KW-1133">Transmembrane helix</keyword>
<reference evidence="2 3" key="1">
    <citation type="submission" date="2015-01" db="EMBL/GenBank/DDBJ databases">
        <title>Vibrio sp. C1 JCM 19231 whole genome shotgun sequence.</title>
        <authorList>
            <person name="Sawabe T."/>
            <person name="Meirelles P."/>
            <person name="Feng G."/>
            <person name="Sayaka M."/>
            <person name="Hattori M."/>
            <person name="Ohkuma M."/>
        </authorList>
    </citation>
    <scope>NUCLEOTIDE SEQUENCE [LARGE SCALE GENOMIC DNA]</scope>
    <source>
        <strain evidence="3">JCM 19231</strain>
    </source>
</reference>
<reference evidence="2 3" key="2">
    <citation type="submission" date="2015-01" db="EMBL/GenBank/DDBJ databases">
        <authorList>
            <consortium name="NBRP consortium"/>
            <person name="Sawabe T."/>
            <person name="Meirelles P."/>
            <person name="Feng G."/>
            <person name="Sayaka M."/>
            <person name="Hattori M."/>
            <person name="Ohkuma M."/>
        </authorList>
    </citation>
    <scope>NUCLEOTIDE SEQUENCE [LARGE SCALE GENOMIC DNA]</scope>
    <source>
        <strain evidence="3">JCM 19231</strain>
    </source>
</reference>